<dbReference type="PROSITE" id="PS50943">
    <property type="entry name" value="HTH_CROC1"/>
    <property type="match status" value="1"/>
</dbReference>
<dbReference type="InterPro" id="IPR010982">
    <property type="entry name" value="Lambda_DNA-bd_dom_sf"/>
</dbReference>
<proteinExistence type="predicted"/>
<dbReference type="PANTHER" id="PTHR37301">
    <property type="entry name" value="DNA-BINDING PROTEIN-RELATED"/>
    <property type="match status" value="1"/>
</dbReference>
<name>A0A1V4SV01_9CLOT</name>
<dbReference type="Pfam" id="PF13443">
    <property type="entry name" value="HTH_26"/>
    <property type="match status" value="1"/>
</dbReference>
<accession>A0A1V4SV01</accession>
<evidence type="ECO:0000259" key="1">
    <source>
        <dbReference type="PROSITE" id="PS50943"/>
    </source>
</evidence>
<dbReference type="CDD" id="cd00093">
    <property type="entry name" value="HTH_XRE"/>
    <property type="match status" value="1"/>
</dbReference>
<dbReference type="Proteomes" id="UP000191448">
    <property type="component" value="Unassembled WGS sequence"/>
</dbReference>
<dbReference type="PANTHER" id="PTHR37301:SF1">
    <property type="entry name" value="DNA-BINDING PROTEIN"/>
    <property type="match status" value="1"/>
</dbReference>
<dbReference type="Gene3D" id="1.10.260.40">
    <property type="entry name" value="lambda repressor-like DNA-binding domains"/>
    <property type="match status" value="1"/>
</dbReference>
<dbReference type="OrthoDB" id="9804186at2"/>
<evidence type="ECO:0000313" key="2">
    <source>
        <dbReference type="EMBL" id="OPX47851.1"/>
    </source>
</evidence>
<gene>
    <name evidence="2" type="ORF">CLTHE_14220</name>
</gene>
<organism evidence="2 3">
    <name type="scientific">Clostridium thermobutyricum DSM 4928</name>
    <dbReference type="NCBI Taxonomy" id="1121339"/>
    <lineage>
        <taxon>Bacteria</taxon>
        <taxon>Bacillati</taxon>
        <taxon>Bacillota</taxon>
        <taxon>Clostridia</taxon>
        <taxon>Eubacteriales</taxon>
        <taxon>Clostridiaceae</taxon>
        <taxon>Clostridium</taxon>
    </lineage>
</organism>
<dbReference type="SMART" id="SM00530">
    <property type="entry name" value="HTH_XRE"/>
    <property type="match status" value="1"/>
</dbReference>
<evidence type="ECO:0000313" key="3">
    <source>
        <dbReference type="Proteomes" id="UP000191448"/>
    </source>
</evidence>
<dbReference type="GO" id="GO:0003677">
    <property type="term" value="F:DNA binding"/>
    <property type="evidence" value="ECO:0007669"/>
    <property type="project" value="InterPro"/>
</dbReference>
<dbReference type="AlphaFoldDB" id="A0A1V4SV01"/>
<comment type="caution">
    <text evidence="2">The sequence shown here is derived from an EMBL/GenBank/DDBJ whole genome shotgun (WGS) entry which is preliminary data.</text>
</comment>
<reference evidence="2 3" key="1">
    <citation type="submission" date="2016-02" db="EMBL/GenBank/DDBJ databases">
        <title>Genome sequence of Clostridium thermobutyricum DSM 4928.</title>
        <authorList>
            <person name="Poehlein A."/>
            <person name="Daniel R."/>
        </authorList>
    </citation>
    <scope>NUCLEOTIDE SEQUENCE [LARGE SCALE GENOMIC DNA]</scope>
    <source>
        <strain evidence="2 3">DSM 4928</strain>
    </source>
</reference>
<sequence>MITMKLHILLAERRMQQKELAELTNISKNTIGAYCNDTAKHIVKDHLDKICNVLNCDITDLIEYTKDTEGES</sequence>
<feature type="domain" description="HTH cro/C1-type" evidence="1">
    <location>
        <begin position="6"/>
        <end position="61"/>
    </location>
</feature>
<protein>
    <submittedName>
        <fullName evidence="2">Helix-turn-helix protein</fullName>
    </submittedName>
</protein>
<dbReference type="EMBL" id="LTAY01000037">
    <property type="protein sequence ID" value="OPX47851.1"/>
    <property type="molecule type" value="Genomic_DNA"/>
</dbReference>
<dbReference type="SUPFAM" id="SSF47413">
    <property type="entry name" value="lambda repressor-like DNA-binding domains"/>
    <property type="match status" value="1"/>
</dbReference>
<dbReference type="InterPro" id="IPR001387">
    <property type="entry name" value="Cro/C1-type_HTH"/>
</dbReference>